<gene>
    <name evidence="2" type="ORF">SAMN05216241_104180</name>
</gene>
<feature type="domain" description="Restriction endonuclease type IV Mrr" evidence="1">
    <location>
        <begin position="198"/>
        <end position="307"/>
    </location>
</feature>
<name>A0A1G7QX53_9PROT</name>
<dbReference type="EMBL" id="FNCE01000004">
    <property type="protein sequence ID" value="SDG03082.1"/>
    <property type="molecule type" value="Genomic_DNA"/>
</dbReference>
<dbReference type="GO" id="GO:0003677">
    <property type="term" value="F:DNA binding"/>
    <property type="evidence" value="ECO:0007669"/>
    <property type="project" value="InterPro"/>
</dbReference>
<dbReference type="STRING" id="1082479.SAMN05216241_104180"/>
<dbReference type="RefSeq" id="WP_090019565.1">
    <property type="nucleotide sequence ID" value="NZ_FNCE01000004.1"/>
</dbReference>
<sequence>MSTKTTVWGIHANPGVDAQDLFRKEGVIAIGWPEVGDLSALKASRAAFKAAMQRTYPDAKAGALPVQAGVLYRFVHEMKVGDVVIHPSKHDRQVNIGLVEGEYEHAPERESHNPNRRRVSWKQTLPRTHFSQGALYEIGSALTLFQVKNFAEEFLNALRGEVPPVVEDDDGGTIGQVVHQIEETTRDHIVKTLTTHAKGHGLAALVGHLLECMGYRARVAPPGPDRGVDIVAHKDALGFEPPIIKVQVKSSEQNVGNHDVSALYGQVDQDEYGLFVSMGSYTSQAKAFAHNKNNLRLIDGQELINLILEHYDRFDMHYKALIPLKRVYIPDQGREES</sequence>
<dbReference type="GO" id="GO:0009307">
    <property type="term" value="P:DNA restriction-modification system"/>
    <property type="evidence" value="ECO:0007669"/>
    <property type="project" value="InterPro"/>
</dbReference>
<organism evidence="2 3">
    <name type="scientific">Limimonas halophila</name>
    <dbReference type="NCBI Taxonomy" id="1082479"/>
    <lineage>
        <taxon>Bacteria</taxon>
        <taxon>Pseudomonadati</taxon>
        <taxon>Pseudomonadota</taxon>
        <taxon>Alphaproteobacteria</taxon>
        <taxon>Rhodospirillales</taxon>
        <taxon>Rhodovibrionaceae</taxon>
        <taxon>Limimonas</taxon>
    </lineage>
</organism>
<dbReference type="GO" id="GO:0015666">
    <property type="term" value="F:restriction endodeoxyribonuclease activity"/>
    <property type="evidence" value="ECO:0007669"/>
    <property type="project" value="TreeGrafter"/>
</dbReference>
<dbReference type="AlphaFoldDB" id="A0A1G7QX53"/>
<dbReference type="Gene3D" id="3.40.1350.10">
    <property type="match status" value="1"/>
</dbReference>
<protein>
    <submittedName>
        <fullName evidence="2">Restriction system protein</fullName>
    </submittedName>
</protein>
<dbReference type="PIRSF" id="PIRSF031853">
    <property type="entry name" value="UPC031853"/>
    <property type="match status" value="1"/>
</dbReference>
<dbReference type="Pfam" id="PF04471">
    <property type="entry name" value="Mrr_cat"/>
    <property type="match status" value="1"/>
</dbReference>
<dbReference type="SUPFAM" id="SSF52980">
    <property type="entry name" value="Restriction endonuclease-like"/>
    <property type="match status" value="1"/>
</dbReference>
<dbReference type="InterPro" id="IPR016984">
    <property type="entry name" value="UCP031853"/>
</dbReference>
<reference evidence="2 3" key="1">
    <citation type="submission" date="2016-10" db="EMBL/GenBank/DDBJ databases">
        <authorList>
            <person name="de Groot N.N."/>
        </authorList>
    </citation>
    <scope>NUCLEOTIDE SEQUENCE [LARGE SCALE GENOMIC DNA]</scope>
    <source>
        <strain evidence="2 3">DSM 25584</strain>
    </source>
</reference>
<dbReference type="OrthoDB" id="9781481at2"/>
<keyword evidence="3" id="KW-1185">Reference proteome</keyword>
<dbReference type="InterPro" id="IPR052906">
    <property type="entry name" value="Type_IV_Methyl-Rstrct_Enzyme"/>
</dbReference>
<accession>A0A1G7QX53</accession>
<evidence type="ECO:0000313" key="2">
    <source>
        <dbReference type="EMBL" id="SDG03082.1"/>
    </source>
</evidence>
<dbReference type="Proteomes" id="UP000199415">
    <property type="component" value="Unassembled WGS sequence"/>
</dbReference>
<dbReference type="PANTHER" id="PTHR30015:SF7">
    <property type="entry name" value="TYPE IV METHYL-DIRECTED RESTRICTION ENZYME ECOKMRR"/>
    <property type="match status" value="1"/>
</dbReference>
<evidence type="ECO:0000259" key="1">
    <source>
        <dbReference type="Pfam" id="PF04471"/>
    </source>
</evidence>
<proteinExistence type="predicted"/>
<dbReference type="InterPro" id="IPR011856">
    <property type="entry name" value="tRNA_endonuc-like_dom_sf"/>
</dbReference>
<dbReference type="PANTHER" id="PTHR30015">
    <property type="entry name" value="MRR RESTRICTION SYSTEM PROTEIN"/>
    <property type="match status" value="1"/>
</dbReference>
<dbReference type="InterPro" id="IPR011335">
    <property type="entry name" value="Restrct_endonuc-II-like"/>
</dbReference>
<dbReference type="GO" id="GO:0043590">
    <property type="term" value="C:bacterial nucleoid"/>
    <property type="evidence" value="ECO:0007669"/>
    <property type="project" value="TreeGrafter"/>
</dbReference>
<dbReference type="InterPro" id="IPR007560">
    <property type="entry name" value="Restrct_endonuc_IV_Mrr"/>
</dbReference>
<evidence type="ECO:0000313" key="3">
    <source>
        <dbReference type="Proteomes" id="UP000199415"/>
    </source>
</evidence>